<dbReference type="SUPFAM" id="SSF51182">
    <property type="entry name" value="RmlC-like cupins"/>
    <property type="match status" value="1"/>
</dbReference>
<reference evidence="5 6" key="1">
    <citation type="submission" date="2016-04" db="EMBL/GenBank/DDBJ databases">
        <title>Reclassification of Paraburkholderia panaciterrae (Farh et al. 2015) Dobritsa &amp; Samadpour 2016 as a later homotypic synonym of Paraburkholderia ginsengiterrae (Farh et al. 2015) Dobritsa &amp; Samadpour 2016.</title>
        <authorList>
            <person name="Dobritsa A.P."/>
            <person name="Kutumbaka K."/>
            <person name="Samadpour M."/>
        </authorList>
    </citation>
    <scope>NUCLEOTIDE SEQUENCE [LARGE SCALE GENOMIC DNA]</scope>
    <source>
        <strain evidence="4 6">DCY85</strain>
        <strain evidence="3 5">DCY85-1</strain>
    </source>
</reference>
<dbReference type="PIRSF" id="PIRSF037087">
    <property type="entry name" value="UCP037087"/>
    <property type="match status" value="1"/>
</dbReference>
<evidence type="ECO:0000313" key="4">
    <source>
        <dbReference type="EMBL" id="OAJ61085.1"/>
    </source>
</evidence>
<evidence type="ECO:0000313" key="5">
    <source>
        <dbReference type="Proteomes" id="UP000077961"/>
    </source>
</evidence>
<dbReference type="EMBL" id="LXKA01000221">
    <property type="protein sequence ID" value="OAJ61085.1"/>
    <property type="molecule type" value="Genomic_DNA"/>
</dbReference>
<dbReference type="InterPro" id="IPR017102">
    <property type="entry name" value="UCP037087"/>
</dbReference>
<feature type="domain" description="Cupin type-2" evidence="2">
    <location>
        <begin position="48"/>
        <end position="118"/>
    </location>
</feature>
<dbReference type="OrthoDB" id="3620182at2"/>
<evidence type="ECO:0000313" key="3">
    <source>
        <dbReference type="EMBL" id="OAJ54900.1"/>
    </source>
</evidence>
<organism evidence="4 6">
    <name type="scientific">Paraburkholderia ginsengiterrae</name>
    <dbReference type="NCBI Taxonomy" id="1462993"/>
    <lineage>
        <taxon>Bacteria</taxon>
        <taxon>Pseudomonadati</taxon>
        <taxon>Pseudomonadota</taxon>
        <taxon>Betaproteobacteria</taxon>
        <taxon>Burkholderiales</taxon>
        <taxon>Burkholderiaceae</taxon>
        <taxon>Paraburkholderia</taxon>
    </lineage>
</organism>
<dbReference type="Proteomes" id="UP000078116">
    <property type="component" value="Unassembled WGS sequence"/>
</dbReference>
<evidence type="ECO:0000259" key="2">
    <source>
        <dbReference type="Pfam" id="PF07883"/>
    </source>
</evidence>
<dbReference type="Pfam" id="PF07883">
    <property type="entry name" value="Cupin_2"/>
    <property type="match status" value="1"/>
</dbReference>
<comment type="caution">
    <text evidence="4">The sequence shown here is derived from an EMBL/GenBank/DDBJ whole genome shotgun (WGS) entry which is preliminary data.</text>
</comment>
<accession>A0A1A9N8A2</accession>
<dbReference type="InterPro" id="IPR013096">
    <property type="entry name" value="Cupin_2"/>
</dbReference>
<dbReference type="AlphaFoldDB" id="A0A1A9N8A2"/>
<dbReference type="InterPro" id="IPR011051">
    <property type="entry name" value="RmlC_Cupin_sf"/>
</dbReference>
<evidence type="ECO:0000313" key="6">
    <source>
        <dbReference type="Proteomes" id="UP000078116"/>
    </source>
</evidence>
<name>A0A1A9N8A2_9BURK</name>
<keyword evidence="5" id="KW-1185">Reference proteome</keyword>
<protein>
    <submittedName>
        <fullName evidence="4">Cupin</fullName>
    </submittedName>
</protein>
<sequence>MNISAHKPCTPNCQLVQAGPQFEGKQGLTYAVGISSESVGSKHVHLQLATIPPAARAKAHLHAEHETAIYQLSGISGCWYGERLEHHAVVRAGDFFYIPAGVPHVPYNASADEPCVAVIARTDPNEQESVTMRPDLDALPDWPSVLPSPL</sequence>
<evidence type="ECO:0000256" key="1">
    <source>
        <dbReference type="SAM" id="MobiDB-lite"/>
    </source>
</evidence>
<dbReference type="STRING" id="1462993.A6V36_08675"/>
<dbReference type="InterPro" id="IPR014710">
    <property type="entry name" value="RmlC-like_jellyroll"/>
</dbReference>
<proteinExistence type="predicted"/>
<dbReference type="EMBL" id="LXJZ01000198">
    <property type="protein sequence ID" value="OAJ54900.1"/>
    <property type="molecule type" value="Genomic_DNA"/>
</dbReference>
<dbReference type="Gene3D" id="2.60.120.10">
    <property type="entry name" value="Jelly Rolls"/>
    <property type="match status" value="1"/>
</dbReference>
<feature type="region of interest" description="Disordered" evidence="1">
    <location>
        <begin position="126"/>
        <end position="150"/>
    </location>
</feature>
<dbReference type="RefSeq" id="WP_064270448.1">
    <property type="nucleotide sequence ID" value="NZ_LXJZ01000198.1"/>
</dbReference>
<gene>
    <name evidence="3" type="ORF">A6V36_08675</name>
    <name evidence="4" type="ORF">A6V37_03010</name>
</gene>
<dbReference type="Proteomes" id="UP000077961">
    <property type="component" value="Unassembled WGS sequence"/>
</dbReference>
<dbReference type="CDD" id="cd02210">
    <property type="entry name" value="cupin_BLR2406-like"/>
    <property type="match status" value="1"/>
</dbReference>